<dbReference type="OrthoDB" id="6223504at2759"/>
<comment type="caution">
    <text evidence="1">The sequence shown here is derived from an EMBL/GenBank/DDBJ whole genome shotgun (WGS) entry which is preliminary data.</text>
</comment>
<dbReference type="Proteomes" id="UP000316759">
    <property type="component" value="Unassembled WGS sequence"/>
</dbReference>
<dbReference type="AlphaFoldDB" id="A0A504Y8U2"/>
<gene>
    <name evidence="1" type="ORF">FGIG_10710</name>
</gene>
<reference evidence="1 2" key="1">
    <citation type="submission" date="2019-04" db="EMBL/GenBank/DDBJ databases">
        <title>Annotation for the trematode Fasciola gigantica.</title>
        <authorList>
            <person name="Choi Y.-J."/>
        </authorList>
    </citation>
    <scope>NUCLEOTIDE SEQUENCE [LARGE SCALE GENOMIC DNA]</scope>
    <source>
        <strain evidence="1">Uganda_cow_1</strain>
    </source>
</reference>
<sequence>MVRMLITDAHNRMNKCRNIMTEVKCWCERIVDSETIKGIEAAIGRRVTHCQKRKRSLLARELEQLTRGLEETENKTWVNNFSSWPLSTKEHKVLQKGLNFNPENATTREFLAELEHALKSSGLPEDTKCKPRQIIVPNMFHNRPFNALSDTEHRALQTLKSKG</sequence>
<accession>A0A504Y8U2</accession>
<organism evidence="1 2">
    <name type="scientific">Fasciola gigantica</name>
    <name type="common">Giant liver fluke</name>
    <dbReference type="NCBI Taxonomy" id="46835"/>
    <lineage>
        <taxon>Eukaryota</taxon>
        <taxon>Metazoa</taxon>
        <taxon>Spiralia</taxon>
        <taxon>Lophotrochozoa</taxon>
        <taxon>Platyhelminthes</taxon>
        <taxon>Trematoda</taxon>
        <taxon>Digenea</taxon>
        <taxon>Plagiorchiida</taxon>
        <taxon>Echinostomata</taxon>
        <taxon>Echinostomatoidea</taxon>
        <taxon>Fasciolidae</taxon>
        <taxon>Fasciola</taxon>
    </lineage>
</organism>
<keyword evidence="2" id="KW-1185">Reference proteome</keyword>
<protein>
    <submittedName>
        <fullName evidence="1">Uncharacterized protein</fullName>
    </submittedName>
</protein>
<evidence type="ECO:0000313" key="2">
    <source>
        <dbReference type="Proteomes" id="UP000316759"/>
    </source>
</evidence>
<proteinExistence type="predicted"/>
<evidence type="ECO:0000313" key="1">
    <source>
        <dbReference type="EMBL" id="TPP56971.1"/>
    </source>
</evidence>
<name>A0A504Y8U2_FASGI</name>
<dbReference type="EMBL" id="SUNJ01013838">
    <property type="protein sequence ID" value="TPP56971.1"/>
    <property type="molecule type" value="Genomic_DNA"/>
</dbReference>